<comment type="caution">
    <text evidence="1">The sequence shown here is derived from an EMBL/GenBank/DDBJ whole genome shotgun (WGS) entry which is preliminary data.</text>
</comment>
<gene>
    <name evidence="1" type="ORF">K3G42_002629</name>
</gene>
<evidence type="ECO:0000313" key="1">
    <source>
        <dbReference type="EMBL" id="KAH7987983.1"/>
    </source>
</evidence>
<dbReference type="EMBL" id="CM037623">
    <property type="protein sequence ID" value="KAH7987983.1"/>
    <property type="molecule type" value="Genomic_DNA"/>
</dbReference>
<name>A0ACB8E6T3_9SAUR</name>
<organism evidence="1 2">
    <name type="scientific">Sphaerodactylus townsendi</name>
    <dbReference type="NCBI Taxonomy" id="933632"/>
    <lineage>
        <taxon>Eukaryota</taxon>
        <taxon>Metazoa</taxon>
        <taxon>Chordata</taxon>
        <taxon>Craniata</taxon>
        <taxon>Vertebrata</taxon>
        <taxon>Euteleostomi</taxon>
        <taxon>Lepidosauria</taxon>
        <taxon>Squamata</taxon>
        <taxon>Bifurcata</taxon>
        <taxon>Gekkota</taxon>
        <taxon>Sphaerodactylidae</taxon>
        <taxon>Sphaerodactylus</taxon>
    </lineage>
</organism>
<sequence>MVETHGFFNRGLLKLRDPDKALPGYGDAYLHCRQWEFLTHLDRSRNADRPRCETVKPLAPFLSDFYPAFPGNYLRQPFSVPERGITMTYSKYMVLLLAHRPQMSV</sequence>
<proteinExistence type="predicted"/>
<dbReference type="Proteomes" id="UP000827872">
    <property type="component" value="Linkage Group LG10"/>
</dbReference>
<evidence type="ECO:0000313" key="2">
    <source>
        <dbReference type="Proteomes" id="UP000827872"/>
    </source>
</evidence>
<reference evidence="1" key="1">
    <citation type="submission" date="2021-08" db="EMBL/GenBank/DDBJ databases">
        <title>The first chromosome-level gecko genome reveals the dynamic sex chromosomes of Neotropical dwarf geckos (Sphaerodactylidae: Sphaerodactylus).</title>
        <authorList>
            <person name="Pinto B.J."/>
            <person name="Keating S.E."/>
            <person name="Gamble T."/>
        </authorList>
    </citation>
    <scope>NUCLEOTIDE SEQUENCE</scope>
    <source>
        <strain evidence="1">TG3544</strain>
    </source>
</reference>
<accession>A0ACB8E6T3</accession>
<protein>
    <submittedName>
        <fullName evidence="1">Uncharacterized protein</fullName>
    </submittedName>
</protein>
<keyword evidence="2" id="KW-1185">Reference proteome</keyword>